<dbReference type="EC" id="5.2.1.8" evidence="5"/>
<keyword evidence="2 4" id="KW-0697">Rotamase</keyword>
<dbReference type="RefSeq" id="WP_257594150.1">
    <property type="nucleotide sequence ID" value="NZ_JANKHH010000001.1"/>
</dbReference>
<dbReference type="InterPro" id="IPR044609">
    <property type="entry name" value="FKBP2/11"/>
</dbReference>
<keyword evidence="9" id="KW-1185">Reference proteome</keyword>
<evidence type="ECO:0000256" key="5">
    <source>
        <dbReference type="RuleBase" id="RU003915"/>
    </source>
</evidence>
<dbReference type="InterPro" id="IPR046357">
    <property type="entry name" value="PPIase_dom_sf"/>
</dbReference>
<proteinExistence type="inferred from homology"/>
<reference evidence="8 9" key="1">
    <citation type="submission" date="2022-08" db="EMBL/GenBank/DDBJ databases">
        <title>Polyphasic taxonomy analysis of Qipengyuania sp.RS5-5.</title>
        <authorList>
            <person name="Xamxidin M."/>
            <person name="Wu M."/>
        </authorList>
    </citation>
    <scope>NUCLEOTIDE SEQUENCE [LARGE SCALE GENOMIC DNA]</scope>
    <source>
        <strain evidence="8 9">RS5-5</strain>
    </source>
</reference>
<gene>
    <name evidence="8" type="ORF">NSO95_00380</name>
</gene>
<dbReference type="EMBL" id="JANKHH010000001">
    <property type="protein sequence ID" value="MCR2832385.1"/>
    <property type="molecule type" value="Genomic_DNA"/>
</dbReference>
<protein>
    <recommendedName>
        <fullName evidence="5">Peptidyl-prolyl cis-trans isomerase</fullName>
        <ecNumber evidence="5">5.2.1.8</ecNumber>
    </recommendedName>
</protein>
<dbReference type="Pfam" id="PF00254">
    <property type="entry name" value="FKBP_C"/>
    <property type="match status" value="1"/>
</dbReference>
<feature type="signal peptide" evidence="6">
    <location>
        <begin position="1"/>
        <end position="22"/>
    </location>
</feature>
<organism evidence="8 9">
    <name type="scientific">Parerythrobacter lacustris</name>
    <dbReference type="NCBI Taxonomy" id="2969984"/>
    <lineage>
        <taxon>Bacteria</taxon>
        <taxon>Pseudomonadati</taxon>
        <taxon>Pseudomonadota</taxon>
        <taxon>Alphaproteobacteria</taxon>
        <taxon>Sphingomonadales</taxon>
        <taxon>Erythrobacteraceae</taxon>
        <taxon>Parerythrobacter</taxon>
    </lineage>
</organism>
<evidence type="ECO:0000256" key="1">
    <source>
        <dbReference type="ARBA" id="ARBA00000971"/>
    </source>
</evidence>
<evidence type="ECO:0000259" key="7">
    <source>
        <dbReference type="PROSITE" id="PS50059"/>
    </source>
</evidence>
<evidence type="ECO:0000256" key="3">
    <source>
        <dbReference type="ARBA" id="ARBA00023235"/>
    </source>
</evidence>
<dbReference type="GO" id="GO:0003755">
    <property type="term" value="F:peptidyl-prolyl cis-trans isomerase activity"/>
    <property type="evidence" value="ECO:0007669"/>
    <property type="project" value="UniProtKB-EC"/>
</dbReference>
<dbReference type="PROSITE" id="PS50059">
    <property type="entry name" value="FKBP_PPIASE"/>
    <property type="match status" value="1"/>
</dbReference>
<evidence type="ECO:0000256" key="6">
    <source>
        <dbReference type="SAM" id="SignalP"/>
    </source>
</evidence>
<name>A0ABT1XL45_9SPHN</name>
<dbReference type="SUPFAM" id="SSF54534">
    <property type="entry name" value="FKBP-like"/>
    <property type="match status" value="1"/>
</dbReference>
<dbReference type="PANTHER" id="PTHR45779:SF7">
    <property type="entry name" value="PEPTIDYLPROLYL ISOMERASE"/>
    <property type="match status" value="1"/>
</dbReference>
<evidence type="ECO:0000313" key="9">
    <source>
        <dbReference type="Proteomes" id="UP001206067"/>
    </source>
</evidence>
<comment type="catalytic activity">
    <reaction evidence="1 4 5">
        <text>[protein]-peptidylproline (omega=180) = [protein]-peptidylproline (omega=0)</text>
        <dbReference type="Rhea" id="RHEA:16237"/>
        <dbReference type="Rhea" id="RHEA-COMP:10747"/>
        <dbReference type="Rhea" id="RHEA-COMP:10748"/>
        <dbReference type="ChEBI" id="CHEBI:83833"/>
        <dbReference type="ChEBI" id="CHEBI:83834"/>
        <dbReference type="EC" id="5.2.1.8"/>
    </reaction>
</comment>
<evidence type="ECO:0000256" key="4">
    <source>
        <dbReference type="PROSITE-ProRule" id="PRU00277"/>
    </source>
</evidence>
<sequence length="161" mass="16887">MKGSFLALGGAAVAVIGFAAFAQDAPPDYSQDMKWQSAQQNALAERAASKEWSGLEGGVLWRRTDGDGSGRHPKVTDTVTVHYAGTFVDGTTFDSSWDRGEPATFPLGRLIKAWQLAIPQAGVGDTIEIAVPAELGYGPTGKGPIPGGATLLFKIQLIGIE</sequence>
<evidence type="ECO:0000313" key="8">
    <source>
        <dbReference type="EMBL" id="MCR2832385.1"/>
    </source>
</evidence>
<feature type="domain" description="PPIase FKBP-type" evidence="7">
    <location>
        <begin position="76"/>
        <end position="161"/>
    </location>
</feature>
<keyword evidence="3 4" id="KW-0413">Isomerase</keyword>
<dbReference type="PANTHER" id="PTHR45779">
    <property type="entry name" value="PEPTIDYLPROLYL ISOMERASE"/>
    <property type="match status" value="1"/>
</dbReference>
<dbReference type="InterPro" id="IPR001179">
    <property type="entry name" value="PPIase_FKBP_dom"/>
</dbReference>
<comment type="similarity">
    <text evidence="5">Belongs to the FKBP-type PPIase family.</text>
</comment>
<comment type="caution">
    <text evidence="8">The sequence shown here is derived from an EMBL/GenBank/DDBJ whole genome shotgun (WGS) entry which is preliminary data.</text>
</comment>
<feature type="chain" id="PRO_5045878247" description="Peptidyl-prolyl cis-trans isomerase" evidence="6">
    <location>
        <begin position="23"/>
        <end position="161"/>
    </location>
</feature>
<accession>A0ABT1XL45</accession>
<keyword evidence="6" id="KW-0732">Signal</keyword>
<dbReference type="Gene3D" id="3.10.50.40">
    <property type="match status" value="1"/>
</dbReference>
<evidence type="ECO:0000256" key="2">
    <source>
        <dbReference type="ARBA" id="ARBA00023110"/>
    </source>
</evidence>
<dbReference type="Proteomes" id="UP001206067">
    <property type="component" value="Unassembled WGS sequence"/>
</dbReference>